<organism evidence="6">
    <name type="scientific">Athelia psychrophila</name>
    <dbReference type="NCBI Taxonomy" id="1759441"/>
    <lineage>
        <taxon>Eukaryota</taxon>
        <taxon>Fungi</taxon>
        <taxon>Dikarya</taxon>
        <taxon>Basidiomycota</taxon>
        <taxon>Agaricomycotina</taxon>
        <taxon>Agaricomycetes</taxon>
        <taxon>Agaricomycetidae</taxon>
        <taxon>Atheliales</taxon>
        <taxon>Atheliaceae</taxon>
        <taxon>Athelia</taxon>
    </lineage>
</organism>
<dbReference type="GO" id="GO:0008270">
    <property type="term" value="F:zinc ion binding"/>
    <property type="evidence" value="ECO:0007669"/>
    <property type="project" value="UniProtKB-KW"/>
</dbReference>
<keyword evidence="3" id="KW-0862">Zinc</keyword>
<keyword evidence="1" id="KW-0479">Metal-binding</keyword>
<evidence type="ECO:0000256" key="1">
    <source>
        <dbReference type="ARBA" id="ARBA00022723"/>
    </source>
</evidence>
<evidence type="ECO:0000256" key="4">
    <source>
        <dbReference type="PROSITE-ProRule" id="PRU00134"/>
    </source>
</evidence>
<name>A0A166ART8_9AGAM</name>
<reference evidence="6" key="1">
    <citation type="journal article" date="2016" name="Mol. Biol. Evol.">
        <title>Comparative Genomics of Early-Diverging Mushroom-Forming Fungi Provides Insights into the Origins of Lignocellulose Decay Capabilities.</title>
        <authorList>
            <person name="Nagy L.G."/>
            <person name="Riley R."/>
            <person name="Tritt A."/>
            <person name="Adam C."/>
            <person name="Daum C."/>
            <person name="Floudas D."/>
            <person name="Sun H."/>
            <person name="Yadav J.S."/>
            <person name="Pangilinan J."/>
            <person name="Larsson K.H."/>
            <person name="Matsuura K."/>
            <person name="Barry K."/>
            <person name="Labutti K."/>
            <person name="Kuo R."/>
            <person name="Ohm R.A."/>
            <person name="Bhattacharya S.S."/>
            <person name="Shirouzu T."/>
            <person name="Yoshinaga Y."/>
            <person name="Martin F.M."/>
            <person name="Grigoriev I.V."/>
            <person name="Hibbett D.S."/>
        </authorList>
    </citation>
    <scope>NUCLEOTIDE SEQUENCE [LARGE SCALE GENOMIC DNA]</scope>
    <source>
        <strain evidence="6">CBS 109695</strain>
    </source>
</reference>
<feature type="domain" description="MYND-type" evidence="5">
    <location>
        <begin position="41"/>
        <end position="83"/>
    </location>
</feature>
<dbReference type="OrthoDB" id="3071675at2759"/>
<proteinExistence type="predicted"/>
<gene>
    <name evidence="6" type="ORF">FIBSPDRAFT_870793</name>
</gene>
<keyword evidence="2 4" id="KW-0863">Zinc-finger</keyword>
<dbReference type="SUPFAM" id="SSF144232">
    <property type="entry name" value="HIT/MYND zinc finger-like"/>
    <property type="match status" value="1"/>
</dbReference>
<protein>
    <recommendedName>
        <fullName evidence="5">MYND-type domain-containing protein</fullName>
    </recommendedName>
</protein>
<evidence type="ECO:0000256" key="2">
    <source>
        <dbReference type="ARBA" id="ARBA00022771"/>
    </source>
</evidence>
<sequence>MTGKLAESWTTFAEALERANSLIKPDSHNKADDHLRELCNNRTCPGNKSQENFKLCAGCRHVFFCSKACQTHDWKYGHHREQCKAIQEHRDSGRKLPSSRRSS</sequence>
<dbReference type="InterPro" id="IPR002893">
    <property type="entry name" value="Znf_MYND"/>
</dbReference>
<evidence type="ECO:0000256" key="3">
    <source>
        <dbReference type="ARBA" id="ARBA00022833"/>
    </source>
</evidence>
<dbReference type="Pfam" id="PF01753">
    <property type="entry name" value="zf-MYND"/>
    <property type="match status" value="1"/>
</dbReference>
<dbReference type="EMBL" id="KV417655">
    <property type="protein sequence ID" value="KZP11895.1"/>
    <property type="molecule type" value="Genomic_DNA"/>
</dbReference>
<evidence type="ECO:0000259" key="5">
    <source>
        <dbReference type="PROSITE" id="PS50865"/>
    </source>
</evidence>
<dbReference type="PROSITE" id="PS50865">
    <property type="entry name" value="ZF_MYND_2"/>
    <property type="match status" value="1"/>
</dbReference>
<evidence type="ECO:0000313" key="6">
    <source>
        <dbReference type="EMBL" id="KZP11895.1"/>
    </source>
</evidence>
<accession>A0A166ART8</accession>
<dbReference type="Gene3D" id="6.10.140.2220">
    <property type="match status" value="1"/>
</dbReference>
<dbReference type="STRING" id="436010.A0A166ART8"/>
<dbReference type="AlphaFoldDB" id="A0A166ART8"/>